<evidence type="ECO:0000313" key="7">
    <source>
        <dbReference type="Proteomes" id="UP000291981"/>
    </source>
</evidence>
<dbReference type="OrthoDB" id="9779074at2"/>
<dbReference type="AlphaFoldDB" id="A0A4Q8QGE2"/>
<keyword evidence="4" id="KW-0472">Membrane</keyword>
<keyword evidence="2" id="KW-0238">DNA-binding</keyword>
<feature type="transmembrane region" description="Helical" evidence="4">
    <location>
        <begin position="204"/>
        <end position="225"/>
    </location>
</feature>
<evidence type="ECO:0000256" key="1">
    <source>
        <dbReference type="ARBA" id="ARBA00023015"/>
    </source>
</evidence>
<feature type="transmembrane region" description="Helical" evidence="4">
    <location>
        <begin position="75"/>
        <end position="91"/>
    </location>
</feature>
<dbReference type="InterPro" id="IPR009057">
    <property type="entry name" value="Homeodomain-like_sf"/>
</dbReference>
<sequence>MMDVEILKDISLMANTIGAGNCFLLAVSYLRMTNSGKAHNIGMLSVLFFIIGMVILNTVLNFADYKGLVYGFEPITNALTFAIAPVLYLYIRSLSFQNQTVGLNSKHLIHFYVFLSITMVALLFPESSAGIFSSEIINGKVMIPLWNLHFLCYLGASYLLLQKNDNTKNKQPKFIFWSIAFIWALNLLFYLFRTFVHGLPNLLYLNITLLFTAVMLWFSYARLVVYNKSESLRIRNIQNGNKQLMNLNLESIVADILKNQYYRNPELNIRRLSRELDIPYHELSTLINSTYHKNFNEFINGFRIKEVEEALKSGEHTSLTIMGIAQKAGFRSSSAFYSAFKKEKGTTPKAFIARHCHSA</sequence>
<feature type="transmembrane region" description="Helical" evidence="4">
    <location>
        <begin position="111"/>
        <end position="132"/>
    </location>
</feature>
<dbReference type="Pfam" id="PF12833">
    <property type="entry name" value="HTH_18"/>
    <property type="match status" value="1"/>
</dbReference>
<dbReference type="PROSITE" id="PS01124">
    <property type="entry name" value="HTH_ARAC_FAMILY_2"/>
    <property type="match status" value="1"/>
</dbReference>
<evidence type="ECO:0000256" key="2">
    <source>
        <dbReference type="ARBA" id="ARBA00023125"/>
    </source>
</evidence>
<dbReference type="InterPro" id="IPR018062">
    <property type="entry name" value="HTH_AraC-typ_CS"/>
</dbReference>
<dbReference type="EMBL" id="SGIU01000001">
    <property type="protein sequence ID" value="TAI48797.1"/>
    <property type="molecule type" value="Genomic_DNA"/>
</dbReference>
<dbReference type="GO" id="GO:0043565">
    <property type="term" value="F:sequence-specific DNA binding"/>
    <property type="evidence" value="ECO:0007669"/>
    <property type="project" value="InterPro"/>
</dbReference>
<dbReference type="PROSITE" id="PS00041">
    <property type="entry name" value="HTH_ARAC_FAMILY_1"/>
    <property type="match status" value="1"/>
</dbReference>
<protein>
    <submittedName>
        <fullName evidence="6">AraC family transcriptional regulator</fullName>
    </submittedName>
</protein>
<keyword evidence="3" id="KW-0804">Transcription</keyword>
<keyword evidence="4" id="KW-1133">Transmembrane helix</keyword>
<feature type="transmembrane region" description="Helical" evidence="4">
    <location>
        <begin position="174"/>
        <end position="192"/>
    </location>
</feature>
<feature type="transmembrane region" description="Helical" evidence="4">
    <location>
        <begin position="144"/>
        <end position="162"/>
    </location>
</feature>
<keyword evidence="7" id="KW-1185">Reference proteome</keyword>
<keyword evidence="1" id="KW-0805">Transcription regulation</keyword>
<feature type="transmembrane region" description="Helical" evidence="4">
    <location>
        <begin position="12"/>
        <end position="30"/>
    </location>
</feature>
<evidence type="ECO:0000259" key="5">
    <source>
        <dbReference type="PROSITE" id="PS01124"/>
    </source>
</evidence>
<feature type="transmembrane region" description="Helical" evidence="4">
    <location>
        <begin position="42"/>
        <end position="63"/>
    </location>
</feature>
<dbReference type="SMART" id="SM00342">
    <property type="entry name" value="HTH_ARAC"/>
    <property type="match status" value="1"/>
</dbReference>
<proteinExistence type="predicted"/>
<comment type="caution">
    <text evidence="6">The sequence shown here is derived from an EMBL/GenBank/DDBJ whole genome shotgun (WGS) entry which is preliminary data.</text>
</comment>
<gene>
    <name evidence="6" type="ORF">EW142_03080</name>
</gene>
<evidence type="ECO:0000256" key="4">
    <source>
        <dbReference type="SAM" id="Phobius"/>
    </source>
</evidence>
<organism evidence="6 7">
    <name type="scientific">Flagellimonas allohymeniacidonis</name>
    <dbReference type="NCBI Taxonomy" id="2517819"/>
    <lineage>
        <taxon>Bacteria</taxon>
        <taxon>Pseudomonadati</taxon>
        <taxon>Bacteroidota</taxon>
        <taxon>Flavobacteriia</taxon>
        <taxon>Flavobacteriales</taxon>
        <taxon>Flavobacteriaceae</taxon>
        <taxon>Flagellimonas</taxon>
    </lineage>
</organism>
<reference evidence="6 7" key="1">
    <citation type="submission" date="2019-02" db="EMBL/GenBank/DDBJ databases">
        <title>Draft genome sequence of Muricauda sp. 176CP4-71.</title>
        <authorList>
            <person name="Park J.-S."/>
        </authorList>
    </citation>
    <scope>NUCLEOTIDE SEQUENCE [LARGE SCALE GENOMIC DNA]</scope>
    <source>
        <strain evidence="6 7">176CP4-71</strain>
    </source>
</reference>
<name>A0A4Q8QGE2_9FLAO</name>
<evidence type="ECO:0000256" key="3">
    <source>
        <dbReference type="ARBA" id="ARBA00023163"/>
    </source>
</evidence>
<dbReference type="GO" id="GO:0003700">
    <property type="term" value="F:DNA-binding transcription factor activity"/>
    <property type="evidence" value="ECO:0007669"/>
    <property type="project" value="InterPro"/>
</dbReference>
<evidence type="ECO:0000313" key="6">
    <source>
        <dbReference type="EMBL" id="TAI48797.1"/>
    </source>
</evidence>
<feature type="domain" description="HTH araC/xylS-type" evidence="5">
    <location>
        <begin position="251"/>
        <end position="354"/>
    </location>
</feature>
<dbReference type="Gene3D" id="1.10.10.60">
    <property type="entry name" value="Homeodomain-like"/>
    <property type="match status" value="1"/>
</dbReference>
<keyword evidence="4" id="KW-0812">Transmembrane</keyword>
<dbReference type="PANTHER" id="PTHR43280">
    <property type="entry name" value="ARAC-FAMILY TRANSCRIPTIONAL REGULATOR"/>
    <property type="match status" value="1"/>
</dbReference>
<accession>A0A4Q8QGE2</accession>
<dbReference type="Proteomes" id="UP000291981">
    <property type="component" value="Unassembled WGS sequence"/>
</dbReference>
<dbReference type="SUPFAM" id="SSF46689">
    <property type="entry name" value="Homeodomain-like"/>
    <property type="match status" value="1"/>
</dbReference>
<dbReference type="PANTHER" id="PTHR43280:SF29">
    <property type="entry name" value="ARAC-FAMILY TRANSCRIPTIONAL REGULATOR"/>
    <property type="match status" value="1"/>
</dbReference>
<dbReference type="InterPro" id="IPR018060">
    <property type="entry name" value="HTH_AraC"/>
</dbReference>